<dbReference type="SMART" id="SM01321">
    <property type="entry name" value="Y1_Tnp"/>
    <property type="match status" value="1"/>
</dbReference>
<dbReference type="InterPro" id="IPR002686">
    <property type="entry name" value="Transposase_17"/>
</dbReference>
<evidence type="ECO:0000259" key="1">
    <source>
        <dbReference type="SMART" id="SM01321"/>
    </source>
</evidence>
<dbReference type="NCBIfam" id="NF047646">
    <property type="entry name" value="REP_Tyr_transpos"/>
    <property type="match status" value="1"/>
</dbReference>
<organism evidence="2">
    <name type="scientific">hydrocarbon metagenome</name>
    <dbReference type="NCBI Taxonomy" id="938273"/>
    <lineage>
        <taxon>unclassified sequences</taxon>
        <taxon>metagenomes</taxon>
        <taxon>ecological metagenomes</taxon>
    </lineage>
</organism>
<evidence type="ECO:0000313" key="2">
    <source>
        <dbReference type="EMBL" id="KUG04059.1"/>
    </source>
</evidence>
<dbReference type="PANTHER" id="PTHR34322">
    <property type="entry name" value="TRANSPOSASE, Y1_TNP DOMAIN-CONTAINING"/>
    <property type="match status" value="1"/>
</dbReference>
<dbReference type="GO" id="GO:0006313">
    <property type="term" value="P:DNA transposition"/>
    <property type="evidence" value="ECO:0007669"/>
    <property type="project" value="InterPro"/>
</dbReference>
<dbReference type="GO" id="GO:0004803">
    <property type="term" value="F:transposase activity"/>
    <property type="evidence" value="ECO:0007669"/>
    <property type="project" value="InterPro"/>
</dbReference>
<protein>
    <recommendedName>
        <fullName evidence="1">Transposase IS200-like domain-containing protein</fullName>
    </recommendedName>
</protein>
<dbReference type="EMBL" id="LNQE01001860">
    <property type="protein sequence ID" value="KUG04059.1"/>
    <property type="molecule type" value="Genomic_DNA"/>
</dbReference>
<comment type="caution">
    <text evidence="2">The sequence shown here is derived from an EMBL/GenBank/DDBJ whole genome shotgun (WGS) entry which is preliminary data.</text>
</comment>
<dbReference type="PANTHER" id="PTHR34322:SF2">
    <property type="entry name" value="TRANSPOSASE IS200-LIKE DOMAIN-CONTAINING PROTEIN"/>
    <property type="match status" value="1"/>
</dbReference>
<accession>A0A0W8E603</accession>
<dbReference type="Gene3D" id="3.30.70.1290">
    <property type="entry name" value="Transposase IS200-like"/>
    <property type="match status" value="1"/>
</dbReference>
<dbReference type="GO" id="GO:0003677">
    <property type="term" value="F:DNA binding"/>
    <property type="evidence" value="ECO:0007669"/>
    <property type="project" value="InterPro"/>
</dbReference>
<gene>
    <name evidence="2" type="ORF">ASZ90_018505</name>
</gene>
<dbReference type="Pfam" id="PF01797">
    <property type="entry name" value="Y1_Tnp"/>
    <property type="match status" value="1"/>
</dbReference>
<proteinExistence type="predicted"/>
<dbReference type="InterPro" id="IPR036515">
    <property type="entry name" value="Transposase_17_sf"/>
</dbReference>
<dbReference type="AlphaFoldDB" id="A0A0W8E603"/>
<sequence>MGRVQREYSPTGCYHIMLRGNERKNIFLDESDRRRFLRTVLKKKSETELAIYAYCLMENHIHLVMREEQNEISNIMKGIATSYAMFFNTKYERIGHVFQDRFKSESVHDDRYLMSVIRYVHNNPVKAGIVVKAGQYEWSSYRSYLNMENSPLVDAVFVLEMISENLDKARLEFKRFSNEEDETEYLDNNDEMITTLGEGQMYLQDSIAKKWPQVSMDALLEDKKSRYEIIKDLRNNTGLSIRKIADLLGLHRRVVERIVSNK</sequence>
<dbReference type="SUPFAM" id="SSF143422">
    <property type="entry name" value="Transposase IS200-like"/>
    <property type="match status" value="1"/>
</dbReference>
<reference evidence="2" key="1">
    <citation type="journal article" date="2015" name="Proc. Natl. Acad. Sci. U.S.A.">
        <title>Networks of energetic and metabolic interactions define dynamics in microbial communities.</title>
        <authorList>
            <person name="Embree M."/>
            <person name="Liu J.K."/>
            <person name="Al-Bassam M.M."/>
            <person name="Zengler K."/>
        </authorList>
    </citation>
    <scope>NUCLEOTIDE SEQUENCE</scope>
</reference>
<feature type="domain" description="Transposase IS200-like" evidence="1">
    <location>
        <begin position="9"/>
        <end position="123"/>
    </location>
</feature>
<name>A0A0W8E603_9ZZZZ</name>